<dbReference type="SUPFAM" id="SSF55874">
    <property type="entry name" value="ATPase domain of HSP90 chaperone/DNA topoisomerase II/histidine kinase"/>
    <property type="match status" value="1"/>
</dbReference>
<feature type="domain" description="PAS" evidence="9">
    <location>
        <begin position="111"/>
        <end position="156"/>
    </location>
</feature>
<feature type="coiled-coil region" evidence="6">
    <location>
        <begin position="57"/>
        <end position="118"/>
    </location>
</feature>
<dbReference type="InterPro" id="IPR035965">
    <property type="entry name" value="PAS-like_dom_sf"/>
</dbReference>
<protein>
    <recommendedName>
        <fullName evidence="2">histidine kinase</fullName>
        <ecNumber evidence="2">2.7.13.3</ecNumber>
    </recommendedName>
</protein>
<dbReference type="AlphaFoldDB" id="I8TED0"/>
<dbReference type="Gene3D" id="3.30.450.40">
    <property type="match status" value="1"/>
</dbReference>
<reference evidence="10 11" key="1">
    <citation type="journal article" date="2012" name="J. Bacteriol.">
        <title>Genome Sequence of n-Alkane-Degrading Hydrocarboniphaga effusa Strain AP103T (ATCC BAA-332T).</title>
        <authorList>
            <person name="Chang H.K."/>
            <person name="Zylstra G.J."/>
            <person name="Chae J.C."/>
        </authorList>
    </citation>
    <scope>NUCLEOTIDE SEQUENCE [LARGE SCALE GENOMIC DNA]</scope>
    <source>
        <strain evidence="10 11">AP103</strain>
    </source>
</reference>
<comment type="catalytic activity">
    <reaction evidence="1">
        <text>ATP + protein L-histidine = ADP + protein N-phospho-L-histidine.</text>
        <dbReference type="EC" id="2.7.13.3"/>
    </reaction>
</comment>
<dbReference type="SUPFAM" id="SSF47384">
    <property type="entry name" value="Homodimeric domain of signal transducing histidine kinase"/>
    <property type="match status" value="1"/>
</dbReference>
<dbReference type="Proteomes" id="UP000003704">
    <property type="component" value="Unassembled WGS sequence"/>
</dbReference>
<dbReference type="CDD" id="cd00130">
    <property type="entry name" value="PAS"/>
    <property type="match status" value="1"/>
</dbReference>
<feature type="transmembrane region" description="Helical" evidence="7">
    <location>
        <begin position="37"/>
        <end position="57"/>
    </location>
</feature>
<dbReference type="GO" id="GO:0000155">
    <property type="term" value="F:phosphorelay sensor kinase activity"/>
    <property type="evidence" value="ECO:0007669"/>
    <property type="project" value="InterPro"/>
</dbReference>
<dbReference type="STRING" id="1172194.WQQ_21750"/>
<dbReference type="SMART" id="SM00388">
    <property type="entry name" value="HisKA"/>
    <property type="match status" value="1"/>
</dbReference>
<dbReference type="NCBIfam" id="TIGR00229">
    <property type="entry name" value="sensory_box"/>
    <property type="match status" value="1"/>
</dbReference>
<dbReference type="InterPro" id="IPR004358">
    <property type="entry name" value="Sig_transdc_His_kin-like_C"/>
</dbReference>
<dbReference type="InterPro" id="IPR036097">
    <property type="entry name" value="HisK_dim/P_sf"/>
</dbReference>
<dbReference type="SMART" id="SM00387">
    <property type="entry name" value="HATPase_c"/>
    <property type="match status" value="1"/>
</dbReference>
<dbReference type="EC" id="2.7.13.3" evidence="2"/>
<keyword evidence="5" id="KW-0418">Kinase</keyword>
<dbReference type="SMART" id="SM00091">
    <property type="entry name" value="PAS"/>
    <property type="match status" value="1"/>
</dbReference>
<keyword evidence="7" id="KW-0472">Membrane</keyword>
<comment type="caution">
    <text evidence="10">The sequence shown here is derived from an EMBL/GenBank/DDBJ whole genome shotgun (WGS) entry which is preliminary data.</text>
</comment>
<keyword evidence="7" id="KW-0812">Transmembrane</keyword>
<dbReference type="SMART" id="SM00065">
    <property type="entry name" value="GAF"/>
    <property type="match status" value="1"/>
</dbReference>
<accession>I8TED0</accession>
<dbReference type="SUPFAM" id="SSF55785">
    <property type="entry name" value="PYP-like sensor domain (PAS domain)"/>
    <property type="match status" value="1"/>
</dbReference>
<evidence type="ECO:0000256" key="4">
    <source>
        <dbReference type="ARBA" id="ARBA00022679"/>
    </source>
</evidence>
<dbReference type="InterPro" id="IPR003018">
    <property type="entry name" value="GAF"/>
</dbReference>
<evidence type="ECO:0000259" key="9">
    <source>
        <dbReference type="PROSITE" id="PS50112"/>
    </source>
</evidence>
<dbReference type="InterPro" id="IPR036890">
    <property type="entry name" value="HATPase_C_sf"/>
</dbReference>
<dbReference type="Pfam" id="PF13426">
    <property type="entry name" value="PAS_9"/>
    <property type="match status" value="1"/>
</dbReference>
<dbReference type="Gene3D" id="1.10.287.130">
    <property type="match status" value="1"/>
</dbReference>
<dbReference type="InterPro" id="IPR005467">
    <property type="entry name" value="His_kinase_dom"/>
</dbReference>
<name>I8TED0_9GAMM</name>
<organism evidence="10 11">
    <name type="scientific">Hydrocarboniphaga effusa AP103</name>
    <dbReference type="NCBI Taxonomy" id="1172194"/>
    <lineage>
        <taxon>Bacteria</taxon>
        <taxon>Pseudomonadati</taxon>
        <taxon>Pseudomonadota</taxon>
        <taxon>Gammaproteobacteria</taxon>
        <taxon>Nevskiales</taxon>
        <taxon>Nevskiaceae</taxon>
        <taxon>Hydrocarboniphaga</taxon>
    </lineage>
</organism>
<keyword evidence="6" id="KW-0175">Coiled coil</keyword>
<gene>
    <name evidence="10" type="ORF">WQQ_21750</name>
</gene>
<dbReference type="PROSITE" id="PS50109">
    <property type="entry name" value="HIS_KIN"/>
    <property type="match status" value="1"/>
</dbReference>
<dbReference type="InterPro" id="IPR003661">
    <property type="entry name" value="HisK_dim/P_dom"/>
</dbReference>
<dbReference type="OrthoDB" id="9804645at2"/>
<evidence type="ECO:0000313" key="11">
    <source>
        <dbReference type="Proteomes" id="UP000003704"/>
    </source>
</evidence>
<dbReference type="InterPro" id="IPR000014">
    <property type="entry name" value="PAS"/>
</dbReference>
<dbReference type="Pfam" id="PF01590">
    <property type="entry name" value="GAF"/>
    <property type="match status" value="1"/>
</dbReference>
<dbReference type="SUPFAM" id="SSF55781">
    <property type="entry name" value="GAF domain-like"/>
    <property type="match status" value="1"/>
</dbReference>
<sequence length="661" mass="73430">MRPELPMTLKYYFGTAVVATSALVASVTLGYVEDNTITLVSVALPLFLLGASAAWFLDALDRRLSELSRTATRLSANDPSVIAANTARDSVGQIARSLEGVENRMTELQARIDQQRAIVEHAPDAMWVYHVESGMLVDINQKFADLCGYSRDQMIGMTPAQLSAPFQGDGQQLEAFMASLIRRALDGERVVMPIKIITRAGVPADCELRAIRLPSLPGRTLVGGSMIDVGERLRGEQALAYRLSFEALISRLSTEMISLSSGSVDRGIRYALEEIGRFAQADRSYVFQFGEDGRTVSCTHEWCGDGIEPQHSRLQALSVDTFSWCVERLRRGEVLHVPRVSELPAEARAEREEWQAEGIQSLLLVPMRTSLDVPGYVGFDWVRGEKRWPPELIFVLTIFGEMVSNLLSRQRVDSELEGQRAALEQSIGELTRSNSELQRFAYAASHDLQEPLRAISGFSDLLARRYKGKLDPTADEYLEFVREAVARMRSMIVNLLDYSRIESSPKPFERCDLNSIYRMALSNLHASIEELDAHLQCEPLPEVMGDASQLVQLLQNLIGNAIKFHGREQPQVAVTARLVNGEWRISVTDNGIGIEPGDTERVFEVFKRLHAADRYPGSGIGLSVCKRIIERHRGRIWAEPVGIGGGRGTTFHFTVPVLGGA</sequence>
<dbReference type="Gene3D" id="3.30.450.20">
    <property type="entry name" value="PAS domain"/>
    <property type="match status" value="1"/>
</dbReference>
<evidence type="ECO:0000256" key="3">
    <source>
        <dbReference type="ARBA" id="ARBA00022553"/>
    </source>
</evidence>
<keyword evidence="11" id="KW-1185">Reference proteome</keyword>
<dbReference type="RefSeq" id="WP_007185118.1">
    <property type="nucleotide sequence ID" value="NZ_AKGD01000001.1"/>
</dbReference>
<dbReference type="PRINTS" id="PR00344">
    <property type="entry name" value="BCTRLSENSOR"/>
</dbReference>
<dbReference type="PANTHER" id="PTHR43304:SF1">
    <property type="entry name" value="PAC DOMAIN-CONTAINING PROTEIN"/>
    <property type="match status" value="1"/>
</dbReference>
<keyword evidence="3" id="KW-0597">Phosphoprotein</keyword>
<dbReference type="InterPro" id="IPR003594">
    <property type="entry name" value="HATPase_dom"/>
</dbReference>
<dbReference type="CDD" id="cd00082">
    <property type="entry name" value="HisKA"/>
    <property type="match status" value="1"/>
</dbReference>
<keyword evidence="7" id="KW-1133">Transmembrane helix</keyword>
<proteinExistence type="predicted"/>
<dbReference type="PANTHER" id="PTHR43304">
    <property type="entry name" value="PHYTOCHROME-LIKE PROTEIN CPH1"/>
    <property type="match status" value="1"/>
</dbReference>
<feature type="domain" description="Histidine kinase" evidence="8">
    <location>
        <begin position="443"/>
        <end position="659"/>
    </location>
</feature>
<dbReference type="Gene3D" id="3.30.565.10">
    <property type="entry name" value="Histidine kinase-like ATPase, C-terminal domain"/>
    <property type="match status" value="1"/>
</dbReference>
<evidence type="ECO:0000313" key="10">
    <source>
        <dbReference type="EMBL" id="EIT72038.1"/>
    </source>
</evidence>
<evidence type="ECO:0000259" key="8">
    <source>
        <dbReference type="PROSITE" id="PS50109"/>
    </source>
</evidence>
<dbReference type="Pfam" id="PF02518">
    <property type="entry name" value="HATPase_c"/>
    <property type="match status" value="1"/>
</dbReference>
<evidence type="ECO:0000256" key="1">
    <source>
        <dbReference type="ARBA" id="ARBA00000085"/>
    </source>
</evidence>
<evidence type="ECO:0000256" key="5">
    <source>
        <dbReference type="ARBA" id="ARBA00022777"/>
    </source>
</evidence>
<dbReference type="InterPro" id="IPR029016">
    <property type="entry name" value="GAF-like_dom_sf"/>
</dbReference>
<evidence type="ECO:0000256" key="7">
    <source>
        <dbReference type="SAM" id="Phobius"/>
    </source>
</evidence>
<feature type="transmembrane region" description="Helical" evidence="7">
    <location>
        <begin position="12"/>
        <end position="31"/>
    </location>
</feature>
<dbReference type="PROSITE" id="PS50112">
    <property type="entry name" value="PAS"/>
    <property type="match status" value="1"/>
</dbReference>
<dbReference type="EMBL" id="AKGD01000001">
    <property type="protein sequence ID" value="EIT72038.1"/>
    <property type="molecule type" value="Genomic_DNA"/>
</dbReference>
<dbReference type="InterPro" id="IPR052162">
    <property type="entry name" value="Sensor_kinase/Photoreceptor"/>
</dbReference>
<dbReference type="Pfam" id="PF00512">
    <property type="entry name" value="HisKA"/>
    <property type="match status" value="1"/>
</dbReference>
<dbReference type="GO" id="GO:0005886">
    <property type="term" value="C:plasma membrane"/>
    <property type="evidence" value="ECO:0007669"/>
    <property type="project" value="UniProtKB-ARBA"/>
</dbReference>
<evidence type="ECO:0000256" key="2">
    <source>
        <dbReference type="ARBA" id="ARBA00012438"/>
    </source>
</evidence>
<dbReference type="FunFam" id="3.30.565.10:FF:000006">
    <property type="entry name" value="Sensor histidine kinase WalK"/>
    <property type="match status" value="1"/>
</dbReference>
<keyword evidence="4" id="KW-0808">Transferase</keyword>
<evidence type="ECO:0000256" key="6">
    <source>
        <dbReference type="SAM" id="Coils"/>
    </source>
</evidence>